<dbReference type="OrthoDB" id="9451254at2759"/>
<dbReference type="SUPFAM" id="SSF57667">
    <property type="entry name" value="beta-beta-alpha zinc fingers"/>
    <property type="match status" value="2"/>
</dbReference>
<dbReference type="PANTHER" id="PTHR46869">
    <property type="entry name" value="C2H2-LIKE ZINC FINGER PROTEIN"/>
    <property type="match status" value="1"/>
</dbReference>
<protein>
    <submittedName>
        <fullName evidence="3">Zinc finger protein ZAT1-like</fullName>
    </submittedName>
</protein>
<keyword evidence="2" id="KW-1185">Reference proteome</keyword>
<evidence type="ECO:0000256" key="1">
    <source>
        <dbReference type="SAM" id="MobiDB-lite"/>
    </source>
</evidence>
<dbReference type="Pfam" id="PF13912">
    <property type="entry name" value="zf-C2H2_6"/>
    <property type="match status" value="3"/>
</dbReference>
<organism evidence="2 3">
    <name type="scientific">Raphanus sativus</name>
    <name type="common">Radish</name>
    <name type="synonym">Raphanus raphanistrum var. sativus</name>
    <dbReference type="NCBI Taxonomy" id="3726"/>
    <lineage>
        <taxon>Eukaryota</taxon>
        <taxon>Viridiplantae</taxon>
        <taxon>Streptophyta</taxon>
        <taxon>Embryophyta</taxon>
        <taxon>Tracheophyta</taxon>
        <taxon>Spermatophyta</taxon>
        <taxon>Magnoliopsida</taxon>
        <taxon>eudicotyledons</taxon>
        <taxon>Gunneridae</taxon>
        <taxon>Pentapetalae</taxon>
        <taxon>rosids</taxon>
        <taxon>malvids</taxon>
        <taxon>Brassicales</taxon>
        <taxon>Brassicaceae</taxon>
        <taxon>Brassiceae</taxon>
        <taxon>Raphanus</taxon>
    </lineage>
</organism>
<dbReference type="KEGG" id="rsz:108832218"/>
<dbReference type="Proteomes" id="UP000504610">
    <property type="component" value="Chromosome 1"/>
</dbReference>
<feature type="region of interest" description="Disordered" evidence="1">
    <location>
        <begin position="90"/>
        <end position="112"/>
    </location>
</feature>
<dbReference type="SMART" id="SM00355">
    <property type="entry name" value="ZnF_C2H2"/>
    <property type="match status" value="3"/>
</dbReference>
<dbReference type="GeneID" id="108832218"/>
<reference evidence="2" key="1">
    <citation type="journal article" date="2019" name="Database">
        <title>The radish genome database (RadishGD): an integrated information resource for radish genomics.</title>
        <authorList>
            <person name="Yu H.J."/>
            <person name="Baek S."/>
            <person name="Lee Y.J."/>
            <person name="Cho A."/>
            <person name="Mun J.H."/>
        </authorList>
    </citation>
    <scope>NUCLEOTIDE SEQUENCE [LARGE SCALE GENOMIC DNA]</scope>
    <source>
        <strain evidence="2">cv. WK10039</strain>
    </source>
</reference>
<accession>A0A6J0NTN0</accession>
<gene>
    <name evidence="3" type="primary">LOC108832218</name>
</gene>
<evidence type="ECO:0000313" key="3">
    <source>
        <dbReference type="RefSeq" id="XP_018461211.1"/>
    </source>
</evidence>
<dbReference type="Gene3D" id="3.30.160.60">
    <property type="entry name" value="Classic Zinc Finger"/>
    <property type="match status" value="1"/>
</dbReference>
<dbReference type="InterPro" id="IPR036236">
    <property type="entry name" value="Znf_C2H2_sf"/>
</dbReference>
<reference evidence="3" key="2">
    <citation type="submission" date="2025-08" db="UniProtKB">
        <authorList>
            <consortium name="RefSeq"/>
        </authorList>
    </citation>
    <scope>IDENTIFICATION</scope>
    <source>
        <tissue evidence="3">Leaf</tissue>
    </source>
</reference>
<dbReference type="InterPro" id="IPR013087">
    <property type="entry name" value="Znf_C2H2_type"/>
</dbReference>
<dbReference type="RefSeq" id="XP_018461211.1">
    <property type="nucleotide sequence ID" value="XM_018605709.2"/>
</dbReference>
<proteinExistence type="predicted"/>
<dbReference type="PANTHER" id="PTHR46869:SF12">
    <property type="entry name" value="C2H2-TYPE DOMAIN-CONTAINING PROTEIN"/>
    <property type="match status" value="1"/>
</dbReference>
<dbReference type="PROSITE" id="PS50157">
    <property type="entry name" value="ZINC_FINGER_C2H2_2"/>
    <property type="match status" value="2"/>
</dbReference>
<dbReference type="AlphaFoldDB" id="A0A6J0NTN0"/>
<sequence length="294" mass="32470">MEKKEFVCKFCNKKFPSGKSLGGHIRIHSPRSSLDLTGKHNNNKKRLVDEREITPPLKQEQQQQCRVCSKRFCSLKALANHMDCHNYAATSSSSGPPTMMIKRSKKQHSNSDESFSIVSSSETVQGAKDLMFLHLGRKDYNFAVDSPVPESSENISELSSGELLTKDKVAAVADDDNSDDGSSDDDYFMNGPKKSVSVGGSLRNTGFNSFSYGDELRKSPAVKRASGANKTSRGRHVCPICFKVYRSGQALGGHKRSHTSTTIANQEERIKHKAAADMQFDLNLPAEEDSDDEE</sequence>
<name>A0A6J0NTN0_RAPSA</name>
<dbReference type="PROSITE" id="PS00028">
    <property type="entry name" value="ZINC_FINGER_C2H2_1"/>
    <property type="match status" value="3"/>
</dbReference>
<evidence type="ECO:0000313" key="2">
    <source>
        <dbReference type="Proteomes" id="UP000504610"/>
    </source>
</evidence>